<dbReference type="Pfam" id="PF08545">
    <property type="entry name" value="ACP_syn_III"/>
    <property type="match status" value="1"/>
</dbReference>
<dbReference type="InterPro" id="IPR010071">
    <property type="entry name" value="AA_adenyl_dom"/>
</dbReference>
<evidence type="ECO:0000259" key="6">
    <source>
        <dbReference type="PROSITE" id="PS50075"/>
    </source>
</evidence>
<dbReference type="CDD" id="cd17646">
    <property type="entry name" value="A_NRPS_AB3403-like"/>
    <property type="match status" value="1"/>
</dbReference>
<dbReference type="EMBL" id="CP092488">
    <property type="protein sequence ID" value="UMB69463.1"/>
    <property type="molecule type" value="Genomic_DNA"/>
</dbReference>
<dbReference type="InterPro" id="IPR013751">
    <property type="entry name" value="ACP_syn_III_N"/>
</dbReference>
<dbReference type="RefSeq" id="WP_240261195.1">
    <property type="nucleotide sequence ID" value="NZ_CP092488.2"/>
</dbReference>
<dbReference type="Pfam" id="PF13193">
    <property type="entry name" value="AMP-binding_C"/>
    <property type="match status" value="1"/>
</dbReference>
<dbReference type="Pfam" id="PF00501">
    <property type="entry name" value="AMP-binding"/>
    <property type="match status" value="1"/>
</dbReference>
<evidence type="ECO:0000313" key="7">
    <source>
        <dbReference type="EMBL" id="UMB69463.1"/>
    </source>
</evidence>
<dbReference type="InterPro" id="IPR006162">
    <property type="entry name" value="Ppantetheine_attach_site"/>
</dbReference>
<gene>
    <name evidence="7" type="ORF">MKK62_24515</name>
</gene>
<keyword evidence="8" id="KW-1185">Reference proteome</keyword>
<dbReference type="Gene3D" id="3.30.300.30">
    <property type="match status" value="1"/>
</dbReference>
<proteinExistence type="predicted"/>
<dbReference type="InterPro" id="IPR016039">
    <property type="entry name" value="Thiolase-like"/>
</dbReference>
<dbReference type="SUPFAM" id="SSF53901">
    <property type="entry name" value="Thiolase-like"/>
    <property type="match status" value="2"/>
</dbReference>
<dbReference type="Pfam" id="PF00550">
    <property type="entry name" value="PP-binding"/>
    <property type="match status" value="1"/>
</dbReference>
<name>A0ABY3VJ69_9MYCO</name>
<evidence type="ECO:0000256" key="4">
    <source>
        <dbReference type="ARBA" id="ARBA00022679"/>
    </source>
</evidence>
<dbReference type="InterPro" id="IPR001242">
    <property type="entry name" value="Condensation_dom"/>
</dbReference>
<dbReference type="InterPro" id="IPR025110">
    <property type="entry name" value="AMP-bd_C"/>
</dbReference>
<evidence type="ECO:0000313" key="8">
    <source>
        <dbReference type="Proteomes" id="UP001055336"/>
    </source>
</evidence>
<dbReference type="InterPro" id="IPR013747">
    <property type="entry name" value="ACP_syn_III_C"/>
</dbReference>
<dbReference type="Gene3D" id="1.10.1200.10">
    <property type="entry name" value="ACP-like"/>
    <property type="match status" value="1"/>
</dbReference>
<dbReference type="NCBIfam" id="TIGR01733">
    <property type="entry name" value="AA-adenyl-dom"/>
    <property type="match status" value="1"/>
</dbReference>
<dbReference type="PANTHER" id="PTHR45527:SF1">
    <property type="entry name" value="FATTY ACID SYNTHASE"/>
    <property type="match status" value="1"/>
</dbReference>
<evidence type="ECO:0000256" key="3">
    <source>
        <dbReference type="ARBA" id="ARBA00022553"/>
    </source>
</evidence>
<dbReference type="InterPro" id="IPR023213">
    <property type="entry name" value="CAT-like_dom_sf"/>
</dbReference>
<accession>A0ABY3VJ69</accession>
<organism evidence="7 8">
    <name type="scientific">Mycobacterium paraterrae</name>
    <dbReference type="NCBI Taxonomy" id="577492"/>
    <lineage>
        <taxon>Bacteria</taxon>
        <taxon>Bacillati</taxon>
        <taxon>Actinomycetota</taxon>
        <taxon>Actinomycetes</taxon>
        <taxon>Mycobacteriales</taxon>
        <taxon>Mycobacteriaceae</taxon>
        <taxon>Mycobacterium</taxon>
    </lineage>
</organism>
<dbReference type="PROSITE" id="PS50075">
    <property type="entry name" value="CARRIER"/>
    <property type="match status" value="1"/>
</dbReference>
<dbReference type="InterPro" id="IPR000873">
    <property type="entry name" value="AMP-dep_synth/lig_dom"/>
</dbReference>
<dbReference type="InterPro" id="IPR045851">
    <property type="entry name" value="AMP-bd_C_sf"/>
</dbReference>
<dbReference type="Pfam" id="PF08541">
    <property type="entry name" value="ACP_syn_III_C"/>
    <property type="match status" value="2"/>
</dbReference>
<keyword evidence="2" id="KW-0596">Phosphopantetheine</keyword>
<keyword evidence="3" id="KW-0597">Phosphoprotein</keyword>
<dbReference type="SUPFAM" id="SSF52777">
    <property type="entry name" value="CoA-dependent acyltransferases"/>
    <property type="match status" value="2"/>
</dbReference>
<keyword evidence="4" id="KW-0808">Transferase</keyword>
<reference evidence="7" key="1">
    <citation type="submission" date="2022-08" db="EMBL/GenBank/DDBJ databases">
        <title>Whole genome sequencing of non-tuberculosis mycobacteria type-strains.</title>
        <authorList>
            <person name="Igarashi Y."/>
            <person name="Osugi A."/>
            <person name="Mitarai S."/>
        </authorList>
    </citation>
    <scope>NUCLEOTIDE SEQUENCE</scope>
    <source>
        <strain evidence="7">DSM 45127</strain>
    </source>
</reference>
<dbReference type="Pfam" id="PF00668">
    <property type="entry name" value="Condensation"/>
    <property type="match status" value="1"/>
</dbReference>
<dbReference type="PANTHER" id="PTHR45527">
    <property type="entry name" value="NONRIBOSOMAL PEPTIDE SYNTHETASE"/>
    <property type="match status" value="1"/>
</dbReference>
<dbReference type="PROSITE" id="PS00012">
    <property type="entry name" value="PHOSPHOPANTETHEINE"/>
    <property type="match status" value="1"/>
</dbReference>
<feature type="region of interest" description="Disordered" evidence="5">
    <location>
        <begin position="1441"/>
        <end position="1469"/>
    </location>
</feature>
<dbReference type="Gene3D" id="3.40.47.10">
    <property type="match status" value="4"/>
</dbReference>
<dbReference type="InterPro" id="IPR020845">
    <property type="entry name" value="AMP-binding_CS"/>
</dbReference>
<dbReference type="Proteomes" id="UP001055336">
    <property type="component" value="Chromosome"/>
</dbReference>
<dbReference type="SUPFAM" id="SSF47336">
    <property type="entry name" value="ACP-like"/>
    <property type="match status" value="1"/>
</dbReference>
<dbReference type="InterPro" id="IPR036736">
    <property type="entry name" value="ACP-like_sf"/>
</dbReference>
<feature type="compositionally biased region" description="Basic and acidic residues" evidence="5">
    <location>
        <begin position="1441"/>
        <end position="1457"/>
    </location>
</feature>
<dbReference type="SUPFAM" id="SSF56801">
    <property type="entry name" value="Acetyl-CoA synthetase-like"/>
    <property type="match status" value="1"/>
</dbReference>
<dbReference type="Gene3D" id="3.40.50.980">
    <property type="match status" value="2"/>
</dbReference>
<dbReference type="Gene3D" id="3.30.559.30">
    <property type="entry name" value="Nonribosomal peptide synthetase, condensation domain"/>
    <property type="match status" value="1"/>
</dbReference>
<dbReference type="Gene3D" id="2.30.38.10">
    <property type="entry name" value="Luciferase, Domain 3"/>
    <property type="match status" value="1"/>
</dbReference>
<protein>
    <submittedName>
        <fullName evidence="7">Amino acid adenylation domain-containing protein</fullName>
    </submittedName>
</protein>
<sequence length="1761" mass="189698">MTDDIAALSPEEKRVLLARLLMEKAEASASAHPLSHGQRSLWFLHQLAPGSPAYTITYAGLIRGELDVAALEAAAQALVDRHEILRTTYTTRDGQPVQLVHPRLPVRVNRIELPPEEARRWLRREADRPFDLRTGPVVRFNLIAQGPGEHLLVLTLHHMAVDMWSIDLILDELRQLYAAQHGSPPPPPVAMRYVDYARDHTLAIEGAEGERLWRYWRGQLAGETPTLRLPADRPRGAVQTYRGAVHRFTIDRALTLQLKEIGRNAGATPYMTLFAAYATLLHRYSGQDDLLIGSPFGCRDHPGLASLVGYIANPVVLRPDLSGDPSFISLLGRVKSVVLEALEHQDFPFSVLVERLDPVRDLSRTPLFQVSFAWEQTRRFQEGAASEAGTLDLATVHIGQGGAPLDLMLLMGEQDGELLCALQYSTDLFDDATIERMAEHFTTLLTGIAAAPDAKLSQLPVRTEAERLRQAAWNETVVRFDAARSLPDMVSEVAKRSPTDVAVTFGERELTYAELDRRADLVADHLQALGVEPDNVVVVLLDRSEDLVVALLGVAKSGAAFMPLDPGQPANRVAAMIAASKASAVVTHQRNSSVISGFEGQRLVLDRLPETPAVHARPVTPSNGLAYVVHTSGSTGVPKRVFNTHVGFRNLLLWMQSTYRLTADDRFLHHTPVTFDASLAEIFLPLIVGAQLVVAKPDGHRDAAYLVRTIAERSITQIVHVVPSMLQSWLAEPDFRECVTLRRVTCGGEALPYDLAQRFLNTSAAELWNEYGPAESAVTATYAHCKRGAPGPSIPIGRPISNVQIHLLDAHLQPVPVGVPGELYIGGAGVGRGYDAQPGLTATRFVADPFAAQPGQMLYRTGDLARYRSDGNIEYLGRADNQVEIRGVRIEPGEIEAALVRHPEVTEAVVVAATDERGHTQLTAHVAASTESGPATGQLRRFLLEWLPAAMLPSHFIVTHELPRTAGGKVDRKALADSASGTRERAREFVAARNRTEEILAAIWCTVLGVERVGVHDDFFALGGSSTHSLEVAVRAQAAGMPLKPESVFLFGTIAELAEEYGQTVEGNVTGPTAVEAHDVRPETQARPMPAPERPTRNTVIESIGTYLPFKEVSTADLLAGCVNDVGIPLEKLTGIKRRRVAAEGEFSIDLARQAVADCMSRSSYRPAEIELLISCSISRYDGPDQKFVFEPSTAARLRDLCGLDNALAFDITNACAGMFTGIAIADAFLQTGLVGRALVVSGEYITHISETAQREIEGPMDPRLACLTVGDAGAAVLLERGPNDRAGFHDIDIATLSRYAPMCIGKATGGAGGGAIMTVDSIAATAIAVKAAVPYVAAVMRRHGWRPEHSDHIVMHQTSESSLNDAVGAVNRMFGEGSANPGNTIYNLAERGNTASTTHFVALKDHILSNRIRSGDNAVFGISGSGQTVGAALYTFDDLPDRMRRGSDERRGDTPHDGATTEPPPPPAVGIAGVGTIPAGPTGSRGSVELATQAAAQCLDRTGFDRDQLGVIIHAGVYREEFISEPAIAALVAGELGVNDDIRSPDGPKTLAFDVFNGAVGFLNACQVAVQMIGAGKTAHAMVTASEIENNAGSDAHPAYGLSESGSAVILSPTNDDKGFGRFVFRHHPDYADALTTYTRHTDGRTWLEIERDPDLAALYLDTIANAVGELLKLEAIAPADIAAVFPPHLSQRDREELATRLGIAASLFVVPPTDTDPFSSSVPLGLQHAWQHGMVGSGDVGLIVSVGSGLQVGCTTYRF</sequence>
<comment type="cofactor">
    <cofactor evidence="1">
        <name>pantetheine 4'-phosphate</name>
        <dbReference type="ChEBI" id="CHEBI:47942"/>
    </cofactor>
</comment>
<dbReference type="PROSITE" id="PS00455">
    <property type="entry name" value="AMP_BINDING"/>
    <property type="match status" value="1"/>
</dbReference>
<dbReference type="CDD" id="cd19531">
    <property type="entry name" value="LCL_NRPS-like"/>
    <property type="match status" value="1"/>
</dbReference>
<evidence type="ECO:0000256" key="5">
    <source>
        <dbReference type="SAM" id="MobiDB-lite"/>
    </source>
</evidence>
<evidence type="ECO:0000256" key="2">
    <source>
        <dbReference type="ARBA" id="ARBA00022450"/>
    </source>
</evidence>
<feature type="domain" description="Carrier" evidence="6">
    <location>
        <begin position="991"/>
        <end position="1065"/>
    </location>
</feature>
<dbReference type="Gene3D" id="3.30.559.10">
    <property type="entry name" value="Chloramphenicol acetyltransferase-like domain"/>
    <property type="match status" value="1"/>
</dbReference>
<dbReference type="InterPro" id="IPR009081">
    <property type="entry name" value="PP-bd_ACP"/>
</dbReference>
<evidence type="ECO:0000256" key="1">
    <source>
        <dbReference type="ARBA" id="ARBA00001957"/>
    </source>
</evidence>